<name>A0A075IB19_9EURY</name>
<dbReference type="AlphaFoldDB" id="A0A075IB19"/>
<evidence type="ECO:0000313" key="1">
    <source>
        <dbReference type="EMBL" id="AIF24960.1"/>
    </source>
</evidence>
<sequence>MNVPEHLQKPLLEQLEDQADSDDYLVMRGSSLGYGLLGDNVKRDEFILRFLDTPNPDLEGNELARELQSRASGIIVLGKDGDALLNQAKEIFETQLEKALPDLPDDIEIDIATEPLKMARQARSGLMENAFLRKEWGECVRESEHGRSIIPDYLLYQLHRDGYPIEFVAKGMLSDDKELISKGVEMQEEFLQYLIEVGYLMPWKELYFVSYMIYVLSRNLLESSEF</sequence>
<dbReference type="EMBL" id="KF901277">
    <property type="protein sequence ID" value="AIF24960.1"/>
    <property type="molecule type" value="Genomic_DNA"/>
</dbReference>
<reference evidence="1" key="1">
    <citation type="journal article" date="2014" name="Genome Biol. Evol.">
        <title>Pangenome evidence for extensive interdomain horizontal transfer affecting lineage core and shell genes in uncultured planktonic thaumarchaeota and euryarchaeota.</title>
        <authorList>
            <person name="Deschamps P."/>
            <person name="Zivanovic Y."/>
            <person name="Moreira D."/>
            <person name="Rodriguez-Valera F."/>
            <person name="Lopez-Garcia P."/>
        </authorList>
    </citation>
    <scope>NUCLEOTIDE SEQUENCE</scope>
</reference>
<protein>
    <submittedName>
        <fullName evidence="1">Uncharacterized protein</fullName>
    </submittedName>
</protein>
<organism evidence="1">
    <name type="scientific">uncultured marine group II/III euryarchaeote SAT1000_41_C12</name>
    <dbReference type="NCBI Taxonomy" id="1456583"/>
    <lineage>
        <taxon>Archaea</taxon>
        <taxon>Methanobacteriati</taxon>
        <taxon>Methanobacteriota</taxon>
        <taxon>environmental samples</taxon>
    </lineage>
</organism>
<proteinExistence type="predicted"/>
<accession>A0A075IB19</accession>